<feature type="transmembrane region" description="Helical" evidence="2">
    <location>
        <begin position="421"/>
        <end position="448"/>
    </location>
</feature>
<feature type="transmembrane region" description="Helical" evidence="2">
    <location>
        <begin position="354"/>
        <end position="373"/>
    </location>
</feature>
<reference evidence="3 4" key="1">
    <citation type="submission" date="2024-03" db="EMBL/GenBank/DDBJ databases">
        <title>Community enrichment and isolation of bacterial strains for fucoidan degradation.</title>
        <authorList>
            <person name="Sichert A."/>
        </authorList>
    </citation>
    <scope>NUCLEOTIDE SEQUENCE [LARGE SCALE GENOMIC DNA]</scope>
    <source>
        <strain evidence="3 4">AS12</strain>
    </source>
</reference>
<feature type="transmembrane region" description="Helical" evidence="2">
    <location>
        <begin position="249"/>
        <end position="268"/>
    </location>
</feature>
<feature type="transmembrane region" description="Helical" evidence="2">
    <location>
        <begin position="80"/>
        <end position="101"/>
    </location>
</feature>
<accession>A0ABU9SSU6</accession>
<feature type="transmembrane region" description="Helical" evidence="2">
    <location>
        <begin position="182"/>
        <end position="202"/>
    </location>
</feature>
<feature type="transmembrane region" description="Helical" evidence="2">
    <location>
        <begin position="107"/>
        <end position="126"/>
    </location>
</feature>
<keyword evidence="2" id="KW-0812">Transmembrane</keyword>
<feature type="transmembrane region" description="Helical" evidence="2">
    <location>
        <begin position="327"/>
        <end position="347"/>
    </location>
</feature>
<dbReference type="InterPro" id="IPR036259">
    <property type="entry name" value="MFS_trans_sf"/>
</dbReference>
<evidence type="ECO:0000256" key="2">
    <source>
        <dbReference type="SAM" id="Phobius"/>
    </source>
</evidence>
<protein>
    <submittedName>
        <fullName evidence="3">MFS transporter</fullName>
    </submittedName>
</protein>
<dbReference type="EMBL" id="JBBMQS010000003">
    <property type="protein sequence ID" value="MEM5496954.1"/>
    <property type="molecule type" value="Genomic_DNA"/>
</dbReference>
<feature type="transmembrane region" description="Helical" evidence="2">
    <location>
        <begin position="147"/>
        <end position="170"/>
    </location>
</feature>
<dbReference type="Pfam" id="PF13347">
    <property type="entry name" value="MFS_2"/>
    <property type="match status" value="2"/>
</dbReference>
<evidence type="ECO:0000313" key="4">
    <source>
        <dbReference type="Proteomes" id="UP001461163"/>
    </source>
</evidence>
<feature type="transmembrane region" description="Helical" evidence="2">
    <location>
        <begin position="38"/>
        <end position="59"/>
    </location>
</feature>
<dbReference type="PANTHER" id="PTHR11328:SF24">
    <property type="entry name" value="MAJOR FACILITATOR SUPERFAMILY (MFS) PROFILE DOMAIN-CONTAINING PROTEIN"/>
    <property type="match status" value="1"/>
</dbReference>
<name>A0ABU9SSU6_9ALTE</name>
<dbReference type="InterPro" id="IPR039672">
    <property type="entry name" value="MFS_2"/>
</dbReference>
<dbReference type="Gene3D" id="1.20.1250.20">
    <property type="entry name" value="MFS general substrate transporter like domains"/>
    <property type="match status" value="2"/>
</dbReference>
<feature type="transmembrane region" description="Helical" evidence="2">
    <location>
        <begin position="289"/>
        <end position="315"/>
    </location>
</feature>
<comment type="similarity">
    <text evidence="1">Belongs to the sodium:galactoside symporter (TC 2.A.2) family.</text>
</comment>
<keyword evidence="4" id="KW-1185">Reference proteome</keyword>
<dbReference type="PANTHER" id="PTHR11328">
    <property type="entry name" value="MAJOR FACILITATOR SUPERFAMILY DOMAIN-CONTAINING PROTEIN"/>
    <property type="match status" value="1"/>
</dbReference>
<comment type="caution">
    <text evidence="3">The sequence shown here is derived from an EMBL/GenBank/DDBJ whole genome shotgun (WGS) entry which is preliminary data.</text>
</comment>
<dbReference type="Proteomes" id="UP001461163">
    <property type="component" value="Unassembled WGS sequence"/>
</dbReference>
<dbReference type="RefSeq" id="WP_006993237.1">
    <property type="nucleotide sequence ID" value="NZ_JBBMQS010000003.1"/>
</dbReference>
<organism evidence="3 4">
    <name type="scientific">Paraglaciecola mesophila</name>
    <dbReference type="NCBI Taxonomy" id="197222"/>
    <lineage>
        <taxon>Bacteria</taxon>
        <taxon>Pseudomonadati</taxon>
        <taxon>Pseudomonadota</taxon>
        <taxon>Gammaproteobacteria</taxon>
        <taxon>Alteromonadales</taxon>
        <taxon>Alteromonadaceae</taxon>
        <taxon>Paraglaciecola</taxon>
    </lineage>
</organism>
<feature type="transmembrane region" description="Helical" evidence="2">
    <location>
        <begin position="379"/>
        <end position="400"/>
    </location>
</feature>
<proteinExistence type="inferred from homology"/>
<feature type="transmembrane region" description="Helical" evidence="2">
    <location>
        <begin position="468"/>
        <end position="487"/>
    </location>
</feature>
<keyword evidence="2" id="KW-1133">Transmembrane helix</keyword>
<gene>
    <name evidence="3" type="ORF">WNY77_06065</name>
</gene>
<dbReference type="SUPFAM" id="SSF103473">
    <property type="entry name" value="MFS general substrate transporter"/>
    <property type="match status" value="1"/>
</dbReference>
<dbReference type="CDD" id="cd17332">
    <property type="entry name" value="MFS_MelB_like"/>
    <property type="match status" value="1"/>
</dbReference>
<sequence length="513" mass="56700">MKTLPLYEKIGYAMGDAAANLVWRGALAYLAVFYTDTFGLAASAAAILFLVVRLTDGVTDIIMGMIADRTHTPWGKFRPWILWSTPFLGAFMVLCFTTPNFSDTGKLIYAYLTYIGLTLAYTVNNVPYSALMGVMTEDDKERTSLSGFRFAGAFLGGLFVMGFLPSLVAVLGGGDDVQGYQYTMYVFAGLLMALMVISVATTKERVMPIEQVRGSLRSELWDLAKHSPFVLVPLLSMSLFFYYRNLATGIMFVLVFATATWLVHRMLNRPRGDVSGTQQDMLDLLTNRPWLILLGMGFLTMMFNGIKYSVIAYYFKYFVGDELLTGQYFIALLVVSILGALCTSYLANRLGRRNLFIAALLLSSALTCGFYWLPGEDIGYIFVLGCSAEFFAAMMPTLFFSMLGDAADYSEWRNGRRATGLVYSAGTFVQKTGNGFAGALVLVVLAGYGYDGMDASTIEASLPGMQQLMSFIPAAFGLAGALLMLFYPLTDKKQQLMNTQLIERRNTIQTNHQ</sequence>
<evidence type="ECO:0000256" key="1">
    <source>
        <dbReference type="ARBA" id="ARBA00009617"/>
    </source>
</evidence>
<keyword evidence="2" id="KW-0472">Membrane</keyword>
<evidence type="ECO:0000313" key="3">
    <source>
        <dbReference type="EMBL" id="MEM5496954.1"/>
    </source>
</evidence>